<dbReference type="Gene3D" id="3.30.565.40">
    <property type="entry name" value="Fervidobacterium nodosum Rt17-B1 like"/>
    <property type="match status" value="1"/>
</dbReference>
<dbReference type="RefSeq" id="WP_101237060.1">
    <property type="nucleotide sequence ID" value="NZ_PISJ01000018.1"/>
</dbReference>
<protein>
    <recommendedName>
        <fullName evidence="4">DUF3298 domain-containing protein</fullName>
    </recommendedName>
</protein>
<dbReference type="PROSITE" id="PS51257">
    <property type="entry name" value="PROKAR_LIPOPROTEIN"/>
    <property type="match status" value="1"/>
</dbReference>
<proteinExistence type="predicted"/>
<accession>A0A2N0WCB6</accession>
<gene>
    <name evidence="2" type="ORF">CW311_15210</name>
</gene>
<dbReference type="EMBL" id="PISJ01000018">
    <property type="protein sequence ID" value="PKF32162.1"/>
    <property type="molecule type" value="Genomic_DNA"/>
</dbReference>
<evidence type="ECO:0000313" key="3">
    <source>
        <dbReference type="Proteomes" id="UP000233553"/>
    </source>
</evidence>
<evidence type="ECO:0008006" key="4">
    <source>
        <dbReference type="Google" id="ProtNLM"/>
    </source>
</evidence>
<dbReference type="Proteomes" id="UP000233553">
    <property type="component" value="Unassembled WGS sequence"/>
</dbReference>
<comment type="caution">
    <text evidence="2">The sequence shown here is derived from an EMBL/GenBank/DDBJ whole genome shotgun (WGS) entry which is preliminary data.</text>
</comment>
<dbReference type="AlphaFoldDB" id="A0A2N0WCB6"/>
<evidence type="ECO:0000256" key="1">
    <source>
        <dbReference type="SAM" id="SignalP"/>
    </source>
</evidence>
<feature type="chain" id="PRO_5014981178" description="DUF3298 domain-containing protein" evidence="1">
    <location>
        <begin position="22"/>
        <end position="275"/>
    </location>
</feature>
<keyword evidence="1" id="KW-0732">Signal</keyword>
<evidence type="ECO:0000313" key="2">
    <source>
        <dbReference type="EMBL" id="PKF32162.1"/>
    </source>
</evidence>
<feature type="signal peptide" evidence="1">
    <location>
        <begin position="1"/>
        <end position="21"/>
    </location>
</feature>
<name>A0A2N0WCB6_9GAMM</name>
<sequence length="275" mass="31776">MNTLKPLLAISMMIGMMALTACDHPNKNESTAEQTKEQAASSVEKADVLPYLNMKEAKADYALPFCEKKNCIDVDIQTVKTQDEWLNAWIAKNQANVIQQQIEQNKNLTLQQAINAYVKKSDEWQDKYSKNKAYALHLSTRIASQRNQYVLLQVGVDTQQEDIAVKDRFYFFVADRKLQKSVSILDVIQKNHQNALNQIIQSHYQTWVDKQSAEVKKQVPKKLYWGQADWFFDGEGIGLHYRANEISKDAPQLDIYLTTEQSKQMLQAEIYQQMF</sequence>
<organism evidence="2 3">
    <name type="scientific">Acinetobacter proteolyticus</name>
    <dbReference type="NCBI Taxonomy" id="1776741"/>
    <lineage>
        <taxon>Bacteria</taxon>
        <taxon>Pseudomonadati</taxon>
        <taxon>Pseudomonadota</taxon>
        <taxon>Gammaproteobacteria</taxon>
        <taxon>Moraxellales</taxon>
        <taxon>Moraxellaceae</taxon>
        <taxon>Acinetobacter</taxon>
    </lineage>
</organism>
<reference evidence="2 3" key="1">
    <citation type="submission" date="2017-12" db="EMBL/GenBank/DDBJ databases">
        <title>Draft Genome sequences of multiple microbial strains isolated from spacecraft associated surfaces.</title>
        <authorList>
            <person name="Seuylemezian A."/>
            <person name="Vaishampayan P."/>
            <person name="Venkateswaran K."/>
        </authorList>
    </citation>
    <scope>NUCLEOTIDE SEQUENCE [LARGE SCALE GENOMIC DNA]</scope>
    <source>
        <strain evidence="2 3">2P01AA</strain>
    </source>
</reference>